<dbReference type="InterPro" id="IPR036412">
    <property type="entry name" value="HAD-like_sf"/>
</dbReference>
<evidence type="ECO:0000313" key="7">
    <source>
        <dbReference type="Proteomes" id="UP000190867"/>
    </source>
</evidence>
<dbReference type="Proteomes" id="UP000190867">
    <property type="component" value="Unassembled WGS sequence"/>
</dbReference>
<dbReference type="InterPro" id="IPR000150">
    <property type="entry name" value="Cof"/>
</dbReference>
<reference evidence="6 7" key="1">
    <citation type="submission" date="2017-02" db="EMBL/GenBank/DDBJ databases">
        <title>Draft genome sequence of Haemophilus paracuniculus CCUG 43573 type strain.</title>
        <authorList>
            <person name="Engstrom-Jakobsson H."/>
            <person name="Salva-Serra F."/>
            <person name="Thorell K."/>
            <person name="Gonzales-Siles L."/>
            <person name="Karlsson R."/>
            <person name="Boulund F."/>
            <person name="Engstrand L."/>
            <person name="Kristiansson E."/>
            <person name="Moore E."/>
        </authorList>
    </citation>
    <scope>NUCLEOTIDE SEQUENCE [LARGE SCALE GENOMIC DNA]</scope>
    <source>
        <strain evidence="6 7">CCUG 43573</strain>
    </source>
</reference>
<dbReference type="OrthoDB" id="5498330at2"/>
<dbReference type="EMBL" id="MUYA01000004">
    <property type="protein sequence ID" value="OOS00142.1"/>
    <property type="molecule type" value="Genomic_DNA"/>
</dbReference>
<comment type="cofactor">
    <cofactor evidence="1">
        <name>Mg(2+)</name>
        <dbReference type="ChEBI" id="CHEBI:18420"/>
    </cofactor>
</comment>
<name>A0A1T0ATT6_9PAST</name>
<dbReference type="SUPFAM" id="SSF56784">
    <property type="entry name" value="HAD-like"/>
    <property type="match status" value="1"/>
</dbReference>
<dbReference type="CDD" id="cd07516">
    <property type="entry name" value="HAD_Pase"/>
    <property type="match status" value="1"/>
</dbReference>
<dbReference type="NCBIfam" id="TIGR01484">
    <property type="entry name" value="HAD-SF-IIB"/>
    <property type="match status" value="1"/>
</dbReference>
<evidence type="ECO:0000313" key="6">
    <source>
        <dbReference type="EMBL" id="OOS00142.1"/>
    </source>
</evidence>
<dbReference type="STRING" id="734.B0187_04150"/>
<dbReference type="GO" id="GO:0000287">
    <property type="term" value="F:magnesium ion binding"/>
    <property type="evidence" value="ECO:0007669"/>
    <property type="project" value="UniProtKB-ARBA"/>
</dbReference>
<keyword evidence="3" id="KW-0378">Hydrolase</keyword>
<dbReference type="NCBIfam" id="TIGR00099">
    <property type="entry name" value="Cof-subfamily"/>
    <property type="match status" value="1"/>
</dbReference>
<dbReference type="SFLD" id="SFLDG01140">
    <property type="entry name" value="C2.B:_Phosphomannomutase_and_P"/>
    <property type="match status" value="1"/>
</dbReference>
<dbReference type="SFLD" id="SFLDS00003">
    <property type="entry name" value="Haloacid_Dehalogenase"/>
    <property type="match status" value="1"/>
</dbReference>
<accession>A0A1T0ATT6</accession>
<dbReference type="PANTHER" id="PTHR47267:SF4">
    <property type="entry name" value="PYRIDOXAL PHOSPHATE PHOSPHATASE YIGL"/>
    <property type="match status" value="1"/>
</dbReference>
<dbReference type="InterPro" id="IPR006379">
    <property type="entry name" value="HAD-SF_hydro_IIB"/>
</dbReference>
<dbReference type="AlphaFoldDB" id="A0A1T0ATT6"/>
<evidence type="ECO:0000256" key="1">
    <source>
        <dbReference type="ARBA" id="ARBA00001946"/>
    </source>
</evidence>
<keyword evidence="7" id="KW-1185">Reference proteome</keyword>
<keyword evidence="4" id="KW-0460">Magnesium</keyword>
<organism evidence="6 7">
    <name type="scientific">Haemophilus paracuniculus</name>
    <dbReference type="NCBI Taxonomy" id="734"/>
    <lineage>
        <taxon>Bacteria</taxon>
        <taxon>Pseudomonadati</taxon>
        <taxon>Pseudomonadota</taxon>
        <taxon>Gammaproteobacteria</taxon>
        <taxon>Pasteurellales</taxon>
        <taxon>Pasteurellaceae</taxon>
        <taxon>Haemophilus</taxon>
    </lineage>
</organism>
<evidence type="ECO:0000256" key="2">
    <source>
        <dbReference type="ARBA" id="ARBA00022723"/>
    </source>
</evidence>
<protein>
    <recommendedName>
        <fullName evidence="8">Sugar/pyridoxal phosphate phosphatase YigL</fullName>
    </recommendedName>
</protein>
<dbReference type="Pfam" id="PF08282">
    <property type="entry name" value="Hydrolase_3"/>
    <property type="match status" value="1"/>
</dbReference>
<dbReference type="RefSeq" id="WP_078236594.1">
    <property type="nucleotide sequence ID" value="NZ_MUYA01000004.1"/>
</dbReference>
<dbReference type="PANTHER" id="PTHR47267">
    <property type="match status" value="1"/>
</dbReference>
<comment type="similarity">
    <text evidence="5">Belongs to the HAD-like hydrolase superfamily. Cof family.</text>
</comment>
<dbReference type="PROSITE" id="PS01229">
    <property type="entry name" value="COF_2"/>
    <property type="match status" value="1"/>
</dbReference>
<dbReference type="Gene3D" id="3.30.1240.10">
    <property type="match status" value="1"/>
</dbReference>
<dbReference type="Gene3D" id="3.40.50.1000">
    <property type="entry name" value="HAD superfamily/HAD-like"/>
    <property type="match status" value="1"/>
</dbReference>
<keyword evidence="2" id="KW-0479">Metal-binding</keyword>
<comment type="caution">
    <text evidence="6">The sequence shown here is derived from an EMBL/GenBank/DDBJ whole genome shotgun (WGS) entry which is preliminary data.</text>
</comment>
<dbReference type="PROSITE" id="PS01228">
    <property type="entry name" value="COF_1"/>
    <property type="match status" value="1"/>
</dbReference>
<proteinExistence type="inferred from homology"/>
<dbReference type="GO" id="GO:0016791">
    <property type="term" value="F:phosphatase activity"/>
    <property type="evidence" value="ECO:0007669"/>
    <property type="project" value="UniProtKB-ARBA"/>
</dbReference>
<gene>
    <name evidence="6" type="ORF">B0187_04150</name>
</gene>
<evidence type="ECO:0000256" key="5">
    <source>
        <dbReference type="ARBA" id="ARBA00034778"/>
    </source>
</evidence>
<evidence type="ECO:0000256" key="3">
    <source>
        <dbReference type="ARBA" id="ARBA00022801"/>
    </source>
</evidence>
<sequence length="271" mass="30299">MNLPFRAIVSDLDGTLLNAQHKIGDFTIDTLEKLAAKGVDIFLATGRNLPDVKHLVRKIKLEQAMLITSNGARANFLSGELLSTNYIPEAIVRELFKIPFNPTAVCLNSYQGDDWFINVDVPQLKAFHQDSGYSYQVVDFAQQHGERTEKVFYIAKTPQDLVEIEQQIRQTYGDQLQLTYSTPQCLEVMNAKVCKANTLAEVVKLRGYTLADCLAFGDGMNDVEMLSQVGKGCIMRNADPRLKQALPHNEVIGHNHHESVASYIRAVFGII</sequence>
<dbReference type="InterPro" id="IPR023214">
    <property type="entry name" value="HAD_sf"/>
</dbReference>
<evidence type="ECO:0000256" key="4">
    <source>
        <dbReference type="ARBA" id="ARBA00022842"/>
    </source>
</evidence>
<evidence type="ECO:0008006" key="8">
    <source>
        <dbReference type="Google" id="ProtNLM"/>
    </source>
</evidence>